<dbReference type="CDD" id="cd16423">
    <property type="entry name" value="HAD_BPGM-like"/>
    <property type="match status" value="1"/>
</dbReference>
<dbReference type="SUPFAM" id="SSF56784">
    <property type="entry name" value="HAD-like"/>
    <property type="match status" value="1"/>
</dbReference>
<dbReference type="SFLD" id="SFLDG01129">
    <property type="entry name" value="C1.5:_HAD__Beta-PGM__Phosphata"/>
    <property type="match status" value="1"/>
</dbReference>
<dbReference type="PRINTS" id="PR00413">
    <property type="entry name" value="HADHALOGNASE"/>
</dbReference>
<sequence>MGYSIEAVIFDFDGLIRDTETFEFYSFQEVFSEYGVELPLDLYCKRIGGHMKAFDPYSYLQECVGKPINREELRLVRRQKYDIMMKHEKTRPGVLHYLESAKKLGLKIGLASSAPFDWVMPNLEELHIVGYFDCIRTHDDVKKVKPDPELYLNVLDYFGVPPQNAIAFEDSPNGAKAAMAANMHTVIVPNDLTKNLLFDGYTIRLQSMTEIDLERLIDNL</sequence>
<dbReference type="EMBL" id="QMFB01000021">
    <property type="protein sequence ID" value="RAV16369.1"/>
    <property type="molecule type" value="Genomic_DNA"/>
</dbReference>
<dbReference type="NCBIfam" id="TIGR01509">
    <property type="entry name" value="HAD-SF-IA-v3"/>
    <property type="match status" value="1"/>
</dbReference>
<organism evidence="1 2">
    <name type="scientific">Paenibacillus contaminans</name>
    <dbReference type="NCBI Taxonomy" id="450362"/>
    <lineage>
        <taxon>Bacteria</taxon>
        <taxon>Bacillati</taxon>
        <taxon>Bacillota</taxon>
        <taxon>Bacilli</taxon>
        <taxon>Bacillales</taxon>
        <taxon>Paenibacillaceae</taxon>
        <taxon>Paenibacillus</taxon>
    </lineage>
</organism>
<reference evidence="1 2" key="1">
    <citation type="journal article" date="2009" name="Int. J. Syst. Evol. Microbiol.">
        <title>Paenibacillus contaminans sp. nov., isolated from a contaminated laboratory plate.</title>
        <authorList>
            <person name="Chou J.H."/>
            <person name="Lee J.H."/>
            <person name="Lin M.C."/>
            <person name="Chang P.S."/>
            <person name="Arun A.B."/>
            <person name="Young C.C."/>
            <person name="Chen W.M."/>
        </authorList>
    </citation>
    <scope>NUCLEOTIDE SEQUENCE [LARGE SCALE GENOMIC DNA]</scope>
    <source>
        <strain evidence="1 2">CKOBP-6</strain>
    </source>
</reference>
<dbReference type="Gene3D" id="1.10.150.240">
    <property type="entry name" value="Putative phosphatase, domain 2"/>
    <property type="match status" value="1"/>
</dbReference>
<dbReference type="InterPro" id="IPR041492">
    <property type="entry name" value="HAD_2"/>
</dbReference>
<dbReference type="RefSeq" id="WP_113034447.1">
    <property type="nucleotide sequence ID" value="NZ_QMFB01000021.1"/>
</dbReference>
<dbReference type="PANTHER" id="PTHR18901:SF38">
    <property type="entry name" value="PSEUDOURIDINE-5'-PHOSPHATASE"/>
    <property type="match status" value="1"/>
</dbReference>
<name>A0A329M872_9BACL</name>
<dbReference type="PANTHER" id="PTHR18901">
    <property type="entry name" value="2-DEOXYGLUCOSE-6-PHOSPHATE PHOSPHATASE 2"/>
    <property type="match status" value="1"/>
</dbReference>
<dbReference type="InterPro" id="IPR023214">
    <property type="entry name" value="HAD_sf"/>
</dbReference>
<gene>
    <name evidence="1" type="ORF">DQG23_28525</name>
</gene>
<accession>A0A329M872</accession>
<dbReference type="Gene3D" id="3.40.50.1000">
    <property type="entry name" value="HAD superfamily/HAD-like"/>
    <property type="match status" value="1"/>
</dbReference>
<protein>
    <recommendedName>
        <fullName evidence="3">HAD family hydrolase</fullName>
    </recommendedName>
</protein>
<evidence type="ECO:0000313" key="1">
    <source>
        <dbReference type="EMBL" id="RAV16369.1"/>
    </source>
</evidence>
<keyword evidence="2" id="KW-1185">Reference proteome</keyword>
<comment type="caution">
    <text evidence="1">The sequence shown here is derived from an EMBL/GenBank/DDBJ whole genome shotgun (WGS) entry which is preliminary data.</text>
</comment>
<dbReference type="SFLD" id="SFLDS00003">
    <property type="entry name" value="Haloacid_Dehalogenase"/>
    <property type="match status" value="1"/>
</dbReference>
<evidence type="ECO:0000313" key="2">
    <source>
        <dbReference type="Proteomes" id="UP000250369"/>
    </source>
</evidence>
<dbReference type="InterPro" id="IPR023198">
    <property type="entry name" value="PGP-like_dom2"/>
</dbReference>
<dbReference type="OrthoDB" id="9797743at2"/>
<dbReference type="Pfam" id="PF13419">
    <property type="entry name" value="HAD_2"/>
    <property type="match status" value="1"/>
</dbReference>
<dbReference type="InterPro" id="IPR006439">
    <property type="entry name" value="HAD-SF_hydro_IA"/>
</dbReference>
<dbReference type="InterPro" id="IPR036412">
    <property type="entry name" value="HAD-like_sf"/>
</dbReference>
<evidence type="ECO:0008006" key="3">
    <source>
        <dbReference type="Google" id="ProtNLM"/>
    </source>
</evidence>
<proteinExistence type="predicted"/>
<dbReference type="Proteomes" id="UP000250369">
    <property type="component" value="Unassembled WGS sequence"/>
</dbReference>
<dbReference type="AlphaFoldDB" id="A0A329M872"/>